<dbReference type="EMBL" id="JAPFFK010000002">
    <property type="protein sequence ID" value="KAJ6775292.1"/>
    <property type="molecule type" value="Genomic_DNA"/>
</dbReference>
<dbReference type="InterPro" id="IPR040321">
    <property type="entry name" value="SCD2-like"/>
</dbReference>
<feature type="compositionally biased region" description="Low complexity" evidence="2">
    <location>
        <begin position="268"/>
        <end position="279"/>
    </location>
</feature>
<keyword evidence="4" id="KW-1185">Reference proteome</keyword>
<accession>A0A9Q0WXE8</accession>
<dbReference type="AlphaFoldDB" id="A0A9Q0WXE8"/>
<feature type="compositionally biased region" description="Polar residues" evidence="2">
    <location>
        <begin position="205"/>
        <end position="225"/>
    </location>
</feature>
<keyword evidence="1" id="KW-0175">Coiled coil</keyword>
<feature type="region of interest" description="Disordered" evidence="2">
    <location>
        <begin position="1"/>
        <end position="323"/>
    </location>
</feature>
<comment type="caution">
    <text evidence="3">The sequence shown here is derived from an EMBL/GenBank/DDBJ whole genome shotgun (WGS) entry which is preliminary data.</text>
</comment>
<evidence type="ECO:0000313" key="3">
    <source>
        <dbReference type="EMBL" id="KAJ6775292.1"/>
    </source>
</evidence>
<name>A0A9Q0WXE8_SALPP</name>
<feature type="coiled-coil region" evidence="1">
    <location>
        <begin position="424"/>
        <end position="458"/>
    </location>
</feature>
<feature type="coiled-coil region" evidence="1">
    <location>
        <begin position="344"/>
        <end position="392"/>
    </location>
</feature>
<sequence length="697" mass="76665">MKPVYLRQSSIEGTPRTPSSPSMSPLRTHHVRSGSAGVGNNMKKAQTKAAAQRLAQVMSHQTTDDDDEDEDDDLSYDYQASGIGSIGLAGGRRMQPRSPMTRPAAQVRVPAKTYRPVDEDLQTKPTAQVRVPAKTYRPVDEVLQTKPAAQVRGPGKTYQPVDEDSDNDEFIHDYGSRASGLTIGRAGGKSMRPQSPASVPADPGQPSSTPPATSGRSPLSVSTVEQPPSAHVSVAASPSQPTNSVEQPVSARSRMVGRPSFNSVDQPLSLRSGRSSTSSVEQPPSARSTSATSLGFKTVPIPSSVPISLRPVSPMASSDQPKDKRLSLDWGSMNLRDSGIQHSTSALQDEIDMLQEENESLLDKLRLAAEKYEEAEARARQLEKQVATLGEGVTLEAKLLSRKEAALLQREAALKVAEQTSKPEETLRLEAEVAKDEAASAIEQLREVESEAKSLRNMTQRMILTQEEMEEVVLKRCWLARYWILCVKHGILAEIAGARYEYWTSFAPLPVEVVLSAGQKAKDENSSVNDDAEERERVLQEGSDLSGDGNIESMLLVEKGLRELASLKVGEAVALAMAQQRRTNFIKSDELKLAGDGNLEAFDLSQEESEDVRFKQAWLTYFWRRAKNHGLEPDIAEERLQFWINHSSRSSSSHDAVDVERGLMELRKLGVENQLWQASRRWLEVDSNSKANLESDF</sequence>
<gene>
    <name evidence="3" type="ORF">OIU79_018465</name>
</gene>
<dbReference type="Proteomes" id="UP001151532">
    <property type="component" value="Chromosome 5"/>
</dbReference>
<reference evidence="3" key="2">
    <citation type="journal article" date="2023" name="Int. J. Mol. Sci.">
        <title>De Novo Assembly and Annotation of 11 Diverse Shrub Willow (Salix) Genomes Reveals Novel Gene Organization in Sex-Linked Regions.</title>
        <authorList>
            <person name="Hyden B."/>
            <person name="Feng K."/>
            <person name="Yates T.B."/>
            <person name="Jawdy S."/>
            <person name="Cereghino C."/>
            <person name="Smart L.B."/>
            <person name="Muchero W."/>
        </authorList>
    </citation>
    <scope>NUCLEOTIDE SEQUENCE</scope>
    <source>
        <tissue evidence="3">Shoot tip</tissue>
    </source>
</reference>
<reference evidence="3" key="1">
    <citation type="submission" date="2022-11" db="EMBL/GenBank/DDBJ databases">
        <authorList>
            <person name="Hyden B.L."/>
            <person name="Feng K."/>
            <person name="Yates T."/>
            <person name="Jawdy S."/>
            <person name="Smart L.B."/>
            <person name="Muchero W."/>
        </authorList>
    </citation>
    <scope>NUCLEOTIDE SEQUENCE</scope>
    <source>
        <tissue evidence="3">Shoot tip</tissue>
    </source>
</reference>
<feature type="compositionally biased region" description="Low complexity" evidence="2">
    <location>
        <begin position="14"/>
        <end position="26"/>
    </location>
</feature>
<dbReference type="OrthoDB" id="2014962at2759"/>
<dbReference type="PANTHER" id="PTHR31762">
    <property type="entry name" value="FAS-BINDING FACTOR-LIKE PROTEIN"/>
    <property type="match status" value="1"/>
</dbReference>
<evidence type="ECO:0000313" key="4">
    <source>
        <dbReference type="Proteomes" id="UP001151532"/>
    </source>
</evidence>
<feature type="compositionally biased region" description="Low complexity" evidence="2">
    <location>
        <begin position="226"/>
        <end position="241"/>
    </location>
</feature>
<feature type="region of interest" description="Disordered" evidence="2">
    <location>
        <begin position="522"/>
        <end position="545"/>
    </location>
</feature>
<dbReference type="PANTHER" id="PTHR31762:SF10">
    <property type="entry name" value="FAS-BINDING FACTOR-LIKE PROTEIN"/>
    <property type="match status" value="1"/>
</dbReference>
<feature type="compositionally biased region" description="Acidic residues" evidence="2">
    <location>
        <begin position="64"/>
        <end position="75"/>
    </location>
</feature>
<proteinExistence type="predicted"/>
<evidence type="ECO:0000256" key="1">
    <source>
        <dbReference type="SAM" id="Coils"/>
    </source>
</evidence>
<evidence type="ECO:0000256" key="2">
    <source>
        <dbReference type="SAM" id="MobiDB-lite"/>
    </source>
</evidence>
<feature type="compositionally biased region" description="Polar residues" evidence="2">
    <location>
        <begin position="280"/>
        <end position="295"/>
    </location>
</feature>
<dbReference type="GO" id="GO:0000911">
    <property type="term" value="P:cytokinesis by cell plate formation"/>
    <property type="evidence" value="ECO:0007669"/>
    <property type="project" value="InterPro"/>
</dbReference>
<protein>
    <submittedName>
        <fullName evidence="3">FAS-BINDING FACTOR-LIKE PROTEIN</fullName>
    </submittedName>
</protein>
<organism evidence="3 4">
    <name type="scientific">Salix purpurea</name>
    <name type="common">Purple osier willow</name>
    <dbReference type="NCBI Taxonomy" id="77065"/>
    <lineage>
        <taxon>Eukaryota</taxon>
        <taxon>Viridiplantae</taxon>
        <taxon>Streptophyta</taxon>
        <taxon>Embryophyta</taxon>
        <taxon>Tracheophyta</taxon>
        <taxon>Spermatophyta</taxon>
        <taxon>Magnoliopsida</taxon>
        <taxon>eudicotyledons</taxon>
        <taxon>Gunneridae</taxon>
        <taxon>Pentapetalae</taxon>
        <taxon>rosids</taxon>
        <taxon>fabids</taxon>
        <taxon>Malpighiales</taxon>
        <taxon>Salicaceae</taxon>
        <taxon>Saliceae</taxon>
        <taxon>Salix</taxon>
    </lineage>
</organism>